<feature type="transmembrane region" description="Helical" evidence="6">
    <location>
        <begin position="444"/>
        <end position="468"/>
    </location>
</feature>
<dbReference type="SUPFAM" id="SSF103473">
    <property type="entry name" value="MFS general substrate transporter"/>
    <property type="match status" value="1"/>
</dbReference>
<feature type="transmembrane region" description="Helical" evidence="6">
    <location>
        <begin position="128"/>
        <end position="152"/>
    </location>
</feature>
<dbReference type="EMBL" id="CASHTH010002886">
    <property type="protein sequence ID" value="CAI8036650.1"/>
    <property type="molecule type" value="Genomic_DNA"/>
</dbReference>
<evidence type="ECO:0000313" key="8">
    <source>
        <dbReference type="Proteomes" id="UP001174909"/>
    </source>
</evidence>
<dbReference type="PANTHER" id="PTHR23510">
    <property type="entry name" value="INNER MEMBRANE TRANSPORT PROTEIN YAJR"/>
    <property type="match status" value="1"/>
</dbReference>
<keyword evidence="4 6" id="KW-1133">Transmembrane helix</keyword>
<reference evidence="7" key="1">
    <citation type="submission" date="2023-03" db="EMBL/GenBank/DDBJ databases">
        <authorList>
            <person name="Steffen K."/>
            <person name="Cardenas P."/>
        </authorList>
    </citation>
    <scope>NUCLEOTIDE SEQUENCE</scope>
</reference>
<feature type="transmembrane region" description="Helical" evidence="6">
    <location>
        <begin position="261"/>
        <end position="289"/>
    </location>
</feature>
<comment type="caution">
    <text evidence="7">The sequence shown here is derived from an EMBL/GenBank/DDBJ whole genome shotgun (WGS) entry which is preliminary data.</text>
</comment>
<feature type="transmembrane region" description="Helical" evidence="6">
    <location>
        <begin position="512"/>
        <end position="532"/>
    </location>
</feature>
<dbReference type="InterPro" id="IPR011701">
    <property type="entry name" value="MFS"/>
</dbReference>
<comment type="subcellular location">
    <subcellularLocation>
        <location evidence="1">Endomembrane system</location>
        <topology evidence="1">Multi-pass membrane protein</topology>
    </subcellularLocation>
</comment>
<keyword evidence="8" id="KW-1185">Reference proteome</keyword>
<dbReference type="InterPro" id="IPR051068">
    <property type="entry name" value="MFS_Domain-Containing_Protein"/>
</dbReference>
<dbReference type="GO" id="GO:0022857">
    <property type="term" value="F:transmembrane transporter activity"/>
    <property type="evidence" value="ECO:0007669"/>
    <property type="project" value="InterPro"/>
</dbReference>
<gene>
    <name evidence="7" type="ORF">GBAR_LOCUS20518</name>
</gene>
<accession>A0AA35SV35</accession>
<proteinExistence type="predicted"/>
<feature type="transmembrane region" description="Helical" evidence="6">
    <location>
        <begin position="210"/>
        <end position="229"/>
    </location>
</feature>
<evidence type="ECO:0000256" key="2">
    <source>
        <dbReference type="ARBA" id="ARBA00022448"/>
    </source>
</evidence>
<dbReference type="PANTHER" id="PTHR23510:SF3">
    <property type="entry name" value="MAJOR FACILITATOR SUPERFAMILY DOMAIN-CONTAINING PROTEIN 8"/>
    <property type="match status" value="1"/>
</dbReference>
<dbReference type="InterPro" id="IPR036259">
    <property type="entry name" value="MFS_trans_sf"/>
</dbReference>
<evidence type="ECO:0000256" key="5">
    <source>
        <dbReference type="ARBA" id="ARBA00023136"/>
    </source>
</evidence>
<feature type="transmembrane region" description="Helical" evidence="6">
    <location>
        <begin position="480"/>
        <end position="500"/>
    </location>
</feature>
<keyword evidence="3 6" id="KW-0812">Transmembrane</keyword>
<dbReference type="GO" id="GO:0012505">
    <property type="term" value="C:endomembrane system"/>
    <property type="evidence" value="ECO:0007669"/>
    <property type="project" value="UniProtKB-SubCell"/>
</dbReference>
<feature type="transmembrane region" description="Helical" evidence="6">
    <location>
        <begin position="173"/>
        <end position="198"/>
    </location>
</feature>
<sequence length="574" mass="63403">MQCFLKKRAKGDFEKWFPHHNWILVLSLQLVICSFWSAVAPSIYQFITTPRSLPDELAQNTSTRTWPGLGGSDTDYAWALTFPPLCEFAVFPLALWMTRRVPFTIPLLVGLSLLVVSGAMYALSKDVWFLIVGRGVMGMGGGLSIPALHTYMGEMGTAMDQVREKQGKKPRKFAVYIAFSFIMNGGCVVAFVFTSIVAQFPNVNPYHWPGWLMLSLAATQGLAILVLFWEPRPFTTPKIPHLMSLSSSKLSFKLTGRWKRFFSYVFLIGCGYISGQFYALIFTLVTLILNDQFGFTVEYNSHFLIGVSVTFCLSSFIQLGVKMAKMDNRNVLGFLLLLALSGSLVLGDWQSLGQDPCSITNITTIDDYDSSGALPTSESTSYSGHNATGEFLSATEGSVITREMCEALGSTGHRCFWNPQSRVTGVPCYTCLPVCLSRAKSLCFYQFSLGVLLISIATPLLFVFTSVISSDMMPVGSQGTILTLVLSSGTVSRGVSPYWFIESYKLTGRHTYFAMAVTSVCLLVLLLSLVVLHKDLAPASHSPAIARHKHVEQLSKTNDVSMDLVNSHHVEYKT</sequence>
<evidence type="ECO:0000256" key="3">
    <source>
        <dbReference type="ARBA" id="ARBA00022692"/>
    </source>
</evidence>
<evidence type="ECO:0000313" key="7">
    <source>
        <dbReference type="EMBL" id="CAI8036650.1"/>
    </source>
</evidence>
<dbReference type="AlphaFoldDB" id="A0AA35SV35"/>
<feature type="transmembrane region" description="Helical" evidence="6">
    <location>
        <begin position="21"/>
        <end position="47"/>
    </location>
</feature>
<dbReference type="Pfam" id="PF07690">
    <property type="entry name" value="MFS_1"/>
    <property type="match status" value="1"/>
</dbReference>
<evidence type="ECO:0000256" key="4">
    <source>
        <dbReference type="ARBA" id="ARBA00022989"/>
    </source>
</evidence>
<keyword evidence="2" id="KW-0813">Transport</keyword>
<dbReference type="Gene3D" id="1.20.1250.20">
    <property type="entry name" value="MFS general substrate transporter like domains"/>
    <property type="match status" value="1"/>
</dbReference>
<dbReference type="Proteomes" id="UP001174909">
    <property type="component" value="Unassembled WGS sequence"/>
</dbReference>
<feature type="transmembrane region" description="Helical" evidence="6">
    <location>
        <begin position="103"/>
        <end position="122"/>
    </location>
</feature>
<keyword evidence="5 6" id="KW-0472">Membrane</keyword>
<evidence type="ECO:0000256" key="1">
    <source>
        <dbReference type="ARBA" id="ARBA00004127"/>
    </source>
</evidence>
<organism evidence="7 8">
    <name type="scientific">Geodia barretti</name>
    <name type="common">Barrett's horny sponge</name>
    <dbReference type="NCBI Taxonomy" id="519541"/>
    <lineage>
        <taxon>Eukaryota</taxon>
        <taxon>Metazoa</taxon>
        <taxon>Porifera</taxon>
        <taxon>Demospongiae</taxon>
        <taxon>Heteroscleromorpha</taxon>
        <taxon>Tetractinellida</taxon>
        <taxon>Astrophorina</taxon>
        <taxon>Geodiidae</taxon>
        <taxon>Geodia</taxon>
    </lineage>
</organism>
<evidence type="ECO:0000256" key="6">
    <source>
        <dbReference type="SAM" id="Phobius"/>
    </source>
</evidence>
<feature type="transmembrane region" description="Helical" evidence="6">
    <location>
        <begin position="76"/>
        <end position="96"/>
    </location>
</feature>
<protein>
    <submittedName>
        <fullName evidence="7">Uncharacterized protein</fullName>
    </submittedName>
</protein>
<feature type="transmembrane region" description="Helical" evidence="6">
    <location>
        <begin position="301"/>
        <end position="319"/>
    </location>
</feature>
<name>A0AA35SV35_GEOBA</name>
<dbReference type="GO" id="GO:0005765">
    <property type="term" value="C:lysosomal membrane"/>
    <property type="evidence" value="ECO:0007669"/>
    <property type="project" value="TreeGrafter"/>
</dbReference>